<gene>
    <name evidence="1" type="ORF">SNR37_003035</name>
</gene>
<proteinExistence type="predicted"/>
<accession>A0ABU7G3M6</accession>
<dbReference type="RefSeq" id="WP_329774867.1">
    <property type="nucleotide sequence ID" value="NZ_JAYDYW010000005.1"/>
</dbReference>
<protein>
    <recommendedName>
        <fullName evidence="3">Peptidase M15A C-terminal domain-containing protein</fullName>
    </recommendedName>
</protein>
<evidence type="ECO:0000313" key="1">
    <source>
        <dbReference type="EMBL" id="MEE1673609.1"/>
    </source>
</evidence>
<reference evidence="2" key="1">
    <citation type="submission" date="2023-07" db="EMBL/GenBank/DDBJ databases">
        <title>Draft genome sequence of Agarivorans aestuarii strain ZMCS4, a CAZymes producing bacteria isolated from the marine brown algae Clodostephus spongiosus.</title>
        <authorList>
            <person name="Lorente B."/>
            <person name="Cabral C."/>
            <person name="Frias J."/>
            <person name="Faria J."/>
            <person name="Toubarro D."/>
        </authorList>
    </citation>
    <scope>NUCLEOTIDE SEQUENCE [LARGE SCALE GENOMIC DNA]</scope>
    <source>
        <strain evidence="2">ZMCS4</strain>
    </source>
</reference>
<evidence type="ECO:0008006" key="3">
    <source>
        <dbReference type="Google" id="ProtNLM"/>
    </source>
</evidence>
<keyword evidence="2" id="KW-1185">Reference proteome</keyword>
<evidence type="ECO:0000313" key="2">
    <source>
        <dbReference type="Proteomes" id="UP001310248"/>
    </source>
</evidence>
<dbReference type="Proteomes" id="UP001310248">
    <property type="component" value="Unassembled WGS sequence"/>
</dbReference>
<sequence length="173" mass="19558">MDLVNWHKTRHPNYLGINRPNMGSMAYLEKLQETILIPISNALGQTTVTYGFTSFELLQYIKKHSPGDMAPDIDQHAAMELNSRKNPICKRDGAACDILVEGYEHQMHLVAQYVCKELPFDRLYFYGKDCPLHVSIGPKESKYALIRMPNTQGVRVNSKSATGDGTTSLFEHL</sequence>
<dbReference type="SUPFAM" id="SSF55166">
    <property type="entry name" value="Hedgehog/DD-peptidase"/>
    <property type="match status" value="1"/>
</dbReference>
<name>A0ABU7G3M6_9ALTE</name>
<comment type="caution">
    <text evidence="1">The sequence shown here is derived from an EMBL/GenBank/DDBJ whole genome shotgun (WGS) entry which is preliminary data.</text>
</comment>
<dbReference type="EMBL" id="JAYDYW010000005">
    <property type="protein sequence ID" value="MEE1673609.1"/>
    <property type="molecule type" value="Genomic_DNA"/>
</dbReference>
<organism evidence="1 2">
    <name type="scientific">Agarivorans aestuarii</name>
    <dbReference type="NCBI Taxonomy" id="1563703"/>
    <lineage>
        <taxon>Bacteria</taxon>
        <taxon>Pseudomonadati</taxon>
        <taxon>Pseudomonadota</taxon>
        <taxon>Gammaproteobacteria</taxon>
        <taxon>Alteromonadales</taxon>
        <taxon>Alteromonadaceae</taxon>
        <taxon>Agarivorans</taxon>
    </lineage>
</organism>
<dbReference type="InterPro" id="IPR009045">
    <property type="entry name" value="Zn_M74/Hedgehog-like"/>
</dbReference>